<reference evidence="2 3" key="1">
    <citation type="journal article" date="2016" name="Proc. Natl. Acad. Sci. U.S.A.">
        <title>Lipid metabolic changes in an early divergent fungus govern the establishment of a mutualistic symbiosis with endobacteria.</title>
        <authorList>
            <person name="Lastovetsky O.A."/>
            <person name="Gaspar M.L."/>
            <person name="Mondo S.J."/>
            <person name="LaButti K.M."/>
            <person name="Sandor L."/>
            <person name="Grigoriev I.V."/>
            <person name="Henry S.A."/>
            <person name="Pawlowska T.E."/>
        </authorList>
    </citation>
    <scope>NUCLEOTIDE SEQUENCE [LARGE SCALE GENOMIC DNA]</scope>
    <source>
        <strain evidence="2 3">ATCC 11559</strain>
    </source>
</reference>
<organism evidence="2 3">
    <name type="scientific">Rhizopus microsporus</name>
    <dbReference type="NCBI Taxonomy" id="58291"/>
    <lineage>
        <taxon>Eukaryota</taxon>
        <taxon>Fungi</taxon>
        <taxon>Fungi incertae sedis</taxon>
        <taxon>Mucoromycota</taxon>
        <taxon>Mucoromycotina</taxon>
        <taxon>Mucoromycetes</taxon>
        <taxon>Mucorales</taxon>
        <taxon>Mucorineae</taxon>
        <taxon>Rhizopodaceae</taxon>
        <taxon>Rhizopus</taxon>
    </lineage>
</organism>
<evidence type="ECO:0000256" key="1">
    <source>
        <dbReference type="SAM" id="MobiDB-lite"/>
    </source>
</evidence>
<gene>
    <name evidence="2" type="ORF">BCV71DRAFT_294626</name>
</gene>
<evidence type="ECO:0000313" key="2">
    <source>
        <dbReference type="EMBL" id="ORE12784.1"/>
    </source>
</evidence>
<name>A0A1X0RLD9_RHIZD</name>
<dbReference type="EMBL" id="KV921606">
    <property type="protein sequence ID" value="ORE12784.1"/>
    <property type="molecule type" value="Genomic_DNA"/>
</dbReference>
<accession>A0A1X0RLD9</accession>
<evidence type="ECO:0000313" key="3">
    <source>
        <dbReference type="Proteomes" id="UP000242381"/>
    </source>
</evidence>
<protein>
    <submittedName>
        <fullName evidence="2">Uncharacterized protein</fullName>
    </submittedName>
</protein>
<proteinExistence type="predicted"/>
<feature type="region of interest" description="Disordered" evidence="1">
    <location>
        <begin position="115"/>
        <end position="138"/>
    </location>
</feature>
<dbReference type="VEuPathDB" id="FungiDB:BCV72DRAFT_321723"/>
<dbReference type="Proteomes" id="UP000242381">
    <property type="component" value="Unassembled WGS sequence"/>
</dbReference>
<sequence>MIKVASNGHVKGAFGAISMITHAYKKYPYTTRAATYQLRIHFMHAKEKKLNLWSLEFASLDVQILQRIAVADVPETEDHSVQILGLDRFTYKLQEEMTSSVDALQKMRKEHDSYVVSPELSDEHEERESLTNLVSKAN</sequence>
<dbReference type="AlphaFoldDB" id="A0A1X0RLD9"/>